<reference evidence="14" key="1">
    <citation type="journal article" date="2019" name="Beilstein J. Org. Chem.">
        <title>Nanangenines: drimane sesquiterpenoids as the dominant metabolite cohort of a novel Australian fungus, Aspergillus nanangensis.</title>
        <authorList>
            <person name="Lacey H.J."/>
            <person name="Gilchrist C.L.M."/>
            <person name="Crombie A."/>
            <person name="Kalaitzis J.A."/>
            <person name="Vuong D."/>
            <person name="Rutledge P.J."/>
            <person name="Turner P."/>
            <person name="Pitt J.I."/>
            <person name="Lacey E."/>
            <person name="Chooi Y.H."/>
            <person name="Piggott A.M."/>
        </authorList>
    </citation>
    <scope>NUCLEOTIDE SEQUENCE</scope>
    <source>
        <strain evidence="14">MST-FP2251</strain>
    </source>
</reference>
<keyword evidence="7" id="KW-0378">Hydrolase</keyword>
<dbReference type="Gene3D" id="2.60.120.200">
    <property type="match status" value="1"/>
</dbReference>
<dbReference type="EC" id="3.2.1.6" evidence="4"/>
<name>A0AAD4CJA9_ASPNN</name>
<dbReference type="GO" id="GO:0005886">
    <property type="term" value="C:plasma membrane"/>
    <property type="evidence" value="ECO:0007669"/>
    <property type="project" value="UniProtKB-SubCell"/>
</dbReference>
<evidence type="ECO:0000256" key="1">
    <source>
        <dbReference type="ARBA" id="ARBA00000124"/>
    </source>
</evidence>
<keyword evidence="9" id="KW-0472">Membrane</keyword>
<reference evidence="14" key="2">
    <citation type="submission" date="2020-02" db="EMBL/GenBank/DDBJ databases">
        <authorList>
            <person name="Gilchrist C.L.M."/>
            <person name="Chooi Y.-H."/>
        </authorList>
    </citation>
    <scope>NUCLEOTIDE SEQUENCE</scope>
    <source>
        <strain evidence="14">MST-FP2251</strain>
    </source>
</reference>
<gene>
    <name evidence="14" type="ORF">FE257_011065</name>
</gene>
<evidence type="ECO:0000256" key="11">
    <source>
        <dbReference type="ARBA" id="ARBA00023295"/>
    </source>
</evidence>
<accession>A0AAD4CJA9</accession>
<dbReference type="PANTHER" id="PTHR10963:SF24">
    <property type="entry name" value="GLYCOSIDASE C21B10.07-RELATED"/>
    <property type="match status" value="1"/>
</dbReference>
<keyword evidence="12" id="KW-0732">Signal</keyword>
<evidence type="ECO:0000256" key="7">
    <source>
        <dbReference type="ARBA" id="ARBA00022801"/>
    </source>
</evidence>
<keyword evidence="10" id="KW-0449">Lipoprotein</keyword>
<organism evidence="14 15">
    <name type="scientific">Aspergillus nanangensis</name>
    <dbReference type="NCBI Taxonomy" id="2582783"/>
    <lineage>
        <taxon>Eukaryota</taxon>
        <taxon>Fungi</taxon>
        <taxon>Dikarya</taxon>
        <taxon>Ascomycota</taxon>
        <taxon>Pezizomycotina</taxon>
        <taxon>Eurotiomycetes</taxon>
        <taxon>Eurotiomycetidae</taxon>
        <taxon>Eurotiales</taxon>
        <taxon>Aspergillaceae</taxon>
        <taxon>Aspergillus</taxon>
        <taxon>Aspergillus subgen. Circumdati</taxon>
    </lineage>
</organism>
<feature type="signal peptide" evidence="12">
    <location>
        <begin position="1"/>
        <end position="17"/>
    </location>
</feature>
<feature type="domain" description="GH16" evidence="13">
    <location>
        <begin position="36"/>
        <end position="279"/>
    </location>
</feature>
<evidence type="ECO:0000259" key="13">
    <source>
        <dbReference type="PROSITE" id="PS51762"/>
    </source>
</evidence>
<comment type="subcellular location">
    <subcellularLocation>
        <location evidence="2">Cell membrane</location>
        <topology evidence="2">Lipid-anchor</topology>
        <topology evidence="2">GPI-anchor</topology>
    </subcellularLocation>
</comment>
<keyword evidence="5" id="KW-1003">Cell membrane</keyword>
<keyword evidence="6" id="KW-0325">Glycoprotein</keyword>
<evidence type="ECO:0000256" key="10">
    <source>
        <dbReference type="ARBA" id="ARBA00023288"/>
    </source>
</evidence>
<dbReference type="PROSITE" id="PS51762">
    <property type="entry name" value="GH16_2"/>
    <property type="match status" value="1"/>
</dbReference>
<sequence>MHLFLSTLLPIAGLAHAASYTLEDDFGAGSSFFDKFDFFTQPDPTHGYVKYVDRPTAKSAGLVAFTNSSTYMGVDHTNIANSGRSSVRITSKKSYNHGLFILDLAHMPASICGTWPAYWLLGPNWPTTGEIDIIEGVNSQSTNKIAGHTSAGCTISSTGFTGTAETTNCDVAAVGQAANQGCSINLSSGNSYGTGFNEAKGGVYATEWTSGAISVWFFARGNVPGDLQSKQPNPGSWGTPRAKFAGAGCDIDAHFKGMQIVFDTTFCGDWAGATWASSGCASKASSCEDYVANHPDAFKGRFKFEFESEFECCCGGVSAAVGGEDASSS</sequence>
<evidence type="ECO:0000313" key="15">
    <source>
        <dbReference type="Proteomes" id="UP001194746"/>
    </source>
</evidence>
<dbReference type="FunFam" id="2.60.120.200:FF:000114">
    <property type="entry name" value="Probable endo-1,3(4)-beta-glucanase NFIA_089530"/>
    <property type="match status" value="1"/>
</dbReference>
<evidence type="ECO:0000256" key="6">
    <source>
        <dbReference type="ARBA" id="ARBA00022622"/>
    </source>
</evidence>
<dbReference type="InterPro" id="IPR000757">
    <property type="entry name" value="Beta-glucanase-like"/>
</dbReference>
<feature type="chain" id="PRO_5041998201" description="endo-1,3(4)-beta-glucanase" evidence="12">
    <location>
        <begin position="18"/>
        <end position="329"/>
    </location>
</feature>
<dbReference type="InterPro" id="IPR050546">
    <property type="entry name" value="Glycosyl_Hydrlase_16"/>
</dbReference>
<proteinExistence type="inferred from homology"/>
<dbReference type="SUPFAM" id="SSF49899">
    <property type="entry name" value="Concanavalin A-like lectins/glucanases"/>
    <property type="match status" value="1"/>
</dbReference>
<dbReference type="EMBL" id="VCAU01000071">
    <property type="protein sequence ID" value="KAF9886818.1"/>
    <property type="molecule type" value="Genomic_DNA"/>
</dbReference>
<evidence type="ECO:0000256" key="2">
    <source>
        <dbReference type="ARBA" id="ARBA00004609"/>
    </source>
</evidence>
<dbReference type="AlphaFoldDB" id="A0AAD4CJA9"/>
<comment type="catalytic activity">
    <reaction evidence="1">
        <text>Endohydrolysis of (1-&gt;3)- or (1-&gt;4)-linkages in beta-D-glucans when the glucose residue whose reducing group is involved in the linkage to be hydrolyzed is itself substituted at C-3.</text>
        <dbReference type="EC" id="3.2.1.6"/>
    </reaction>
</comment>
<evidence type="ECO:0000256" key="8">
    <source>
        <dbReference type="ARBA" id="ARBA00023001"/>
    </source>
</evidence>
<dbReference type="InterPro" id="IPR013320">
    <property type="entry name" value="ConA-like_dom_sf"/>
</dbReference>
<evidence type="ECO:0000256" key="12">
    <source>
        <dbReference type="SAM" id="SignalP"/>
    </source>
</evidence>
<dbReference type="PANTHER" id="PTHR10963">
    <property type="entry name" value="GLYCOSYL HYDROLASE-RELATED"/>
    <property type="match status" value="1"/>
</dbReference>
<evidence type="ECO:0000256" key="3">
    <source>
        <dbReference type="ARBA" id="ARBA00006865"/>
    </source>
</evidence>
<dbReference type="CDD" id="cd02181">
    <property type="entry name" value="GH16_fungal_Lam16A_glucanase"/>
    <property type="match status" value="1"/>
</dbReference>
<protein>
    <recommendedName>
        <fullName evidence="4">endo-1,3(4)-beta-glucanase</fullName>
        <ecNumber evidence="4">3.2.1.6</ecNumber>
    </recommendedName>
</protein>
<comment type="caution">
    <text evidence="14">The sequence shown here is derived from an EMBL/GenBank/DDBJ whole genome shotgun (WGS) entry which is preliminary data.</text>
</comment>
<keyword evidence="11" id="KW-0326">Glycosidase</keyword>
<dbReference type="GO" id="GO:0098552">
    <property type="term" value="C:side of membrane"/>
    <property type="evidence" value="ECO:0007669"/>
    <property type="project" value="UniProtKB-KW"/>
</dbReference>
<comment type="similarity">
    <text evidence="3">Belongs to the glycosyl hydrolase 16 family.</text>
</comment>
<dbReference type="Pfam" id="PF26113">
    <property type="entry name" value="GH16_XgeA"/>
    <property type="match status" value="1"/>
</dbReference>
<keyword evidence="8" id="KW-0136">Cellulose degradation</keyword>
<keyword evidence="6" id="KW-0336">GPI-anchor</keyword>
<dbReference type="GO" id="GO:0030245">
    <property type="term" value="P:cellulose catabolic process"/>
    <property type="evidence" value="ECO:0007669"/>
    <property type="project" value="UniProtKB-KW"/>
</dbReference>
<evidence type="ECO:0000256" key="5">
    <source>
        <dbReference type="ARBA" id="ARBA00022475"/>
    </source>
</evidence>
<keyword evidence="8" id="KW-0624">Polysaccharide degradation</keyword>
<keyword evidence="8" id="KW-0119">Carbohydrate metabolism</keyword>
<dbReference type="GO" id="GO:0052861">
    <property type="term" value="F:endo-1,3(4)-beta-glucanase activity"/>
    <property type="evidence" value="ECO:0007669"/>
    <property type="project" value="UniProtKB-EC"/>
</dbReference>
<evidence type="ECO:0000256" key="9">
    <source>
        <dbReference type="ARBA" id="ARBA00023136"/>
    </source>
</evidence>
<evidence type="ECO:0000256" key="4">
    <source>
        <dbReference type="ARBA" id="ARBA00012599"/>
    </source>
</evidence>
<keyword evidence="15" id="KW-1185">Reference proteome</keyword>
<evidence type="ECO:0000313" key="14">
    <source>
        <dbReference type="EMBL" id="KAF9886818.1"/>
    </source>
</evidence>
<dbReference type="Proteomes" id="UP001194746">
    <property type="component" value="Unassembled WGS sequence"/>
</dbReference>